<gene>
    <name evidence="1" type="ordered locus">P9211_14421</name>
</gene>
<proteinExistence type="predicted"/>
<keyword evidence="2" id="KW-1185">Reference proteome</keyword>
<dbReference type="KEGG" id="pmj:P9211_14421"/>
<dbReference type="EMBL" id="CP000878">
    <property type="protein sequence ID" value="ABX09373.1"/>
    <property type="molecule type" value="Genomic_DNA"/>
</dbReference>
<dbReference type="Proteomes" id="UP000000788">
    <property type="component" value="Chromosome"/>
</dbReference>
<dbReference type="HOGENOM" id="CLU_188251_0_0_3"/>
<dbReference type="AlphaFoldDB" id="A9BC11"/>
<dbReference type="eggNOG" id="ENOG502ZNX5">
    <property type="taxonomic scope" value="Bacteria"/>
</dbReference>
<name>A9BC11_PROM4</name>
<reference evidence="1 2" key="1">
    <citation type="journal article" date="2007" name="PLoS Genet.">
        <title>Patterns and implications of gene gain and loss in the evolution of Prochlorococcus.</title>
        <authorList>
            <person name="Kettler G.C."/>
            <person name="Martiny A.C."/>
            <person name="Huang K."/>
            <person name="Zucker J."/>
            <person name="Coleman M.L."/>
            <person name="Rodrigue S."/>
            <person name="Chen F."/>
            <person name="Lapidus A."/>
            <person name="Ferriera S."/>
            <person name="Johnson J."/>
            <person name="Steglich C."/>
            <person name="Church G.M."/>
            <person name="Richardson P."/>
            <person name="Chisholm S.W."/>
        </authorList>
    </citation>
    <scope>NUCLEOTIDE SEQUENCE [LARGE SCALE GENOMIC DNA]</scope>
    <source>
        <strain evidence="2">MIT 9211</strain>
    </source>
</reference>
<evidence type="ECO:0000313" key="1">
    <source>
        <dbReference type="EMBL" id="ABX09373.1"/>
    </source>
</evidence>
<sequence>MGALSPFLFRTFAMNLGLLFLESLKTGIITNEEMAWVASHQGDFSRIEEATAIKLGRLLDRGLIRLGCRL</sequence>
<evidence type="ECO:0000313" key="2">
    <source>
        <dbReference type="Proteomes" id="UP000000788"/>
    </source>
</evidence>
<organism evidence="1 2">
    <name type="scientific">Prochlorococcus marinus (strain MIT 9211)</name>
    <dbReference type="NCBI Taxonomy" id="93059"/>
    <lineage>
        <taxon>Bacteria</taxon>
        <taxon>Bacillati</taxon>
        <taxon>Cyanobacteriota</taxon>
        <taxon>Cyanophyceae</taxon>
        <taxon>Synechococcales</taxon>
        <taxon>Prochlorococcaceae</taxon>
        <taxon>Prochlorococcus</taxon>
    </lineage>
</organism>
<protein>
    <submittedName>
        <fullName evidence="1">Uncharacterized protein</fullName>
    </submittedName>
</protein>
<accession>A9BC11</accession>